<feature type="compositionally biased region" description="Basic residues" evidence="1">
    <location>
        <begin position="220"/>
        <end position="230"/>
    </location>
</feature>
<evidence type="ECO:0000313" key="2">
    <source>
        <dbReference type="EMBL" id="GFA34345.1"/>
    </source>
</evidence>
<protein>
    <submittedName>
        <fullName evidence="2">Uncharacterized protein</fullName>
    </submittedName>
</protein>
<accession>A0A699JHB1</accession>
<feature type="region of interest" description="Disordered" evidence="1">
    <location>
        <begin position="220"/>
        <end position="281"/>
    </location>
</feature>
<reference evidence="2" key="1">
    <citation type="journal article" date="2019" name="Sci. Rep.">
        <title>Draft genome of Tanacetum cinerariifolium, the natural source of mosquito coil.</title>
        <authorList>
            <person name="Yamashiro T."/>
            <person name="Shiraishi A."/>
            <person name="Satake H."/>
            <person name="Nakayama K."/>
        </authorList>
    </citation>
    <scope>NUCLEOTIDE SEQUENCE</scope>
</reference>
<dbReference type="AlphaFoldDB" id="A0A699JHB1"/>
<proteinExistence type="predicted"/>
<evidence type="ECO:0000256" key="1">
    <source>
        <dbReference type="SAM" id="MobiDB-lite"/>
    </source>
</evidence>
<organism evidence="2">
    <name type="scientific">Tanacetum cinerariifolium</name>
    <name type="common">Dalmatian daisy</name>
    <name type="synonym">Chrysanthemum cinerariifolium</name>
    <dbReference type="NCBI Taxonomy" id="118510"/>
    <lineage>
        <taxon>Eukaryota</taxon>
        <taxon>Viridiplantae</taxon>
        <taxon>Streptophyta</taxon>
        <taxon>Embryophyta</taxon>
        <taxon>Tracheophyta</taxon>
        <taxon>Spermatophyta</taxon>
        <taxon>Magnoliopsida</taxon>
        <taxon>eudicotyledons</taxon>
        <taxon>Gunneridae</taxon>
        <taxon>Pentapetalae</taxon>
        <taxon>asterids</taxon>
        <taxon>campanulids</taxon>
        <taxon>Asterales</taxon>
        <taxon>Asteraceae</taxon>
        <taxon>Asteroideae</taxon>
        <taxon>Anthemideae</taxon>
        <taxon>Anthemidinae</taxon>
        <taxon>Tanacetum</taxon>
    </lineage>
</organism>
<sequence>MFRSTLRLPVKTPAIPFIVPATITVIEPFMQTVGYQGVYDKDYHSINVDIPLVSVYLTENVTVRGMLIPDAFLTDEIHAIDDYKEYEMVFIKKKKRKQVDGVTSSPRKSLKVTVRQKKLSTTLIPPLSDDQERDEISKATLLSLALHKTVIAAEDQENVAKVQEKLAKEEIEKMVEGEKSYVSEFVDSVFNDDDDDSGTRIEPMSHKENPKMMMMRLRRSKKTISRIRKRKNDDEKKDEMGSIETKKEKMHTPIPSPTRSPSKNLFSDKTLSQELINKGKE</sequence>
<feature type="compositionally biased region" description="Polar residues" evidence="1">
    <location>
        <begin position="257"/>
        <end position="275"/>
    </location>
</feature>
<name>A0A699JHB1_TANCI</name>
<comment type="caution">
    <text evidence="2">The sequence shown here is derived from an EMBL/GenBank/DDBJ whole genome shotgun (WGS) entry which is preliminary data.</text>
</comment>
<dbReference type="EMBL" id="BKCJ010407859">
    <property type="protein sequence ID" value="GFA34345.1"/>
    <property type="molecule type" value="Genomic_DNA"/>
</dbReference>
<gene>
    <name evidence="2" type="ORF">Tci_606317</name>
</gene>
<feature type="compositionally biased region" description="Basic and acidic residues" evidence="1">
    <location>
        <begin position="231"/>
        <end position="251"/>
    </location>
</feature>